<evidence type="ECO:0000256" key="1">
    <source>
        <dbReference type="ARBA" id="ARBA00008270"/>
    </source>
</evidence>
<dbReference type="Gene3D" id="3.10.310.10">
    <property type="entry name" value="Diaminopimelate Epimerase, Chain A, domain 1"/>
    <property type="match status" value="2"/>
</dbReference>
<dbReference type="InterPro" id="IPR003719">
    <property type="entry name" value="Phenazine_PhzF-like"/>
</dbReference>
<dbReference type="PANTHER" id="PTHR13774">
    <property type="entry name" value="PHENAZINE BIOSYNTHESIS PROTEIN"/>
    <property type="match status" value="1"/>
</dbReference>
<accession>A0ABU8NJQ0</accession>
<dbReference type="PIRSF" id="PIRSF016184">
    <property type="entry name" value="PhzC_PhzF"/>
    <property type="match status" value="1"/>
</dbReference>
<dbReference type="SUPFAM" id="SSF54506">
    <property type="entry name" value="Diaminopimelate epimerase-like"/>
    <property type="match status" value="1"/>
</dbReference>
<dbReference type="RefSeq" id="WP_337716161.1">
    <property type="nucleotide sequence ID" value="NZ_JBBEUB010000002.1"/>
</dbReference>
<reference evidence="2 3" key="1">
    <citation type="submission" date="2024-03" db="EMBL/GenBank/DDBJ databases">
        <title>Sequence of Lycoming College Course Isolates.</title>
        <authorList>
            <person name="Plotts O."/>
            <person name="Newman J."/>
        </authorList>
    </citation>
    <scope>NUCLEOTIDE SEQUENCE [LARGE SCALE GENOMIC DNA]</scope>
    <source>
        <strain evidence="2 3">CJB-3</strain>
    </source>
</reference>
<dbReference type="Pfam" id="PF02567">
    <property type="entry name" value="PhzC-PhzF"/>
    <property type="match status" value="1"/>
</dbReference>
<dbReference type="PANTHER" id="PTHR13774:SF32">
    <property type="entry name" value="ANTISENSE-ENHANCING SEQUENCE 1"/>
    <property type="match status" value="1"/>
</dbReference>
<gene>
    <name evidence="2" type="ORF">WAE58_08535</name>
</gene>
<dbReference type="EMBL" id="JBBEUB010000002">
    <property type="protein sequence ID" value="MEJ2902471.1"/>
    <property type="molecule type" value="Genomic_DNA"/>
</dbReference>
<evidence type="ECO:0000313" key="2">
    <source>
        <dbReference type="EMBL" id="MEJ2902471.1"/>
    </source>
</evidence>
<keyword evidence="3" id="KW-1185">Reference proteome</keyword>
<comment type="similarity">
    <text evidence="1">Belongs to the PhzF family.</text>
</comment>
<evidence type="ECO:0000313" key="3">
    <source>
        <dbReference type="Proteomes" id="UP001378956"/>
    </source>
</evidence>
<proteinExistence type="inferred from homology"/>
<comment type="caution">
    <text evidence="2">The sequence shown here is derived from an EMBL/GenBank/DDBJ whole genome shotgun (WGS) entry which is preliminary data.</text>
</comment>
<organism evidence="2 3">
    <name type="scientific">Pedobacter panaciterrae</name>
    <dbReference type="NCBI Taxonomy" id="363849"/>
    <lineage>
        <taxon>Bacteria</taxon>
        <taxon>Pseudomonadati</taxon>
        <taxon>Bacteroidota</taxon>
        <taxon>Sphingobacteriia</taxon>
        <taxon>Sphingobacteriales</taxon>
        <taxon>Sphingobacteriaceae</taxon>
        <taxon>Pedobacter</taxon>
    </lineage>
</organism>
<protein>
    <submittedName>
        <fullName evidence="2">PhzF family phenazine biosynthesis protein</fullName>
    </submittedName>
</protein>
<sequence>MKNMKKLDYYVLDVFTDQRFKGNQLSVVYIEDELNLSQYHDISREFGYSETSFVSYSEKEGVFKVRSFTPAKFEVAGAGHNLLGAVCLALLKKWDIFKNQQGRPWVLIKDTPIPLKVTEESGLPYVAMKQRPSKIINKVPVNLLTEALGLKTTDFDLNGWDINIVQTEVPHLMVPVKDLGTLKNAVSNKPILKGLSEKFDFEGCYLFTVNGIENNYLAETRFFNPGIGIDEDPATGTAAGPLAGYLETLGYIKKNRDYKILQGKYIEHPSTISVNVANDGIWVSGSSAIVMEGQLYL</sequence>
<name>A0ABU8NJQ0_9SPHI</name>
<dbReference type="NCBIfam" id="TIGR00654">
    <property type="entry name" value="PhzF_family"/>
    <property type="match status" value="1"/>
</dbReference>
<dbReference type="Proteomes" id="UP001378956">
    <property type="component" value="Unassembled WGS sequence"/>
</dbReference>